<feature type="region of interest" description="Disordered" evidence="1">
    <location>
        <begin position="1"/>
        <end position="92"/>
    </location>
</feature>
<name>A0AAN8RWA6_9PEZI</name>
<dbReference type="EMBL" id="JAVHJM010000003">
    <property type="protein sequence ID" value="KAK6517187.1"/>
    <property type="molecule type" value="Genomic_DNA"/>
</dbReference>
<reference evidence="2 3" key="1">
    <citation type="submission" date="2019-10" db="EMBL/GenBank/DDBJ databases">
        <authorList>
            <person name="Palmer J.M."/>
        </authorList>
    </citation>
    <scope>NUCLEOTIDE SEQUENCE [LARGE SCALE GENOMIC DNA]</scope>
    <source>
        <strain evidence="2 3">TWF506</strain>
    </source>
</reference>
<evidence type="ECO:0000256" key="1">
    <source>
        <dbReference type="SAM" id="MobiDB-lite"/>
    </source>
</evidence>
<keyword evidence="3" id="KW-1185">Reference proteome</keyword>
<dbReference type="AlphaFoldDB" id="A0AAN8RWA6"/>
<accession>A0AAN8RWA6</accession>
<comment type="caution">
    <text evidence="2">The sequence shown here is derived from an EMBL/GenBank/DDBJ whole genome shotgun (WGS) entry which is preliminary data.</text>
</comment>
<sequence>MAESFATSGENSEEHYGIGFSDSDEEPEVTPLPGGYLKRKRSSDTASDLESHGNSGANATNNEAPSEKLDDYSSDTVDLVPVPDILTGSGAESFPILSQARDSYLYEEATESSEAKKTLESVIPQKFGRTIVPDSDGESDDDVL</sequence>
<proteinExistence type="predicted"/>
<feature type="compositionally biased region" description="Acidic residues" evidence="1">
    <location>
        <begin position="135"/>
        <end position="144"/>
    </location>
</feature>
<gene>
    <name evidence="2" type="ORF">TWF506_011493</name>
</gene>
<protein>
    <submittedName>
        <fullName evidence="2">Uncharacterized protein</fullName>
    </submittedName>
</protein>
<evidence type="ECO:0000313" key="3">
    <source>
        <dbReference type="Proteomes" id="UP001307849"/>
    </source>
</evidence>
<feature type="compositionally biased region" description="Polar residues" evidence="1">
    <location>
        <begin position="44"/>
        <end position="64"/>
    </location>
</feature>
<organism evidence="2 3">
    <name type="scientific">Arthrobotrys conoides</name>
    <dbReference type="NCBI Taxonomy" id="74498"/>
    <lineage>
        <taxon>Eukaryota</taxon>
        <taxon>Fungi</taxon>
        <taxon>Dikarya</taxon>
        <taxon>Ascomycota</taxon>
        <taxon>Pezizomycotina</taxon>
        <taxon>Orbiliomycetes</taxon>
        <taxon>Orbiliales</taxon>
        <taxon>Orbiliaceae</taxon>
        <taxon>Arthrobotrys</taxon>
    </lineage>
</organism>
<feature type="compositionally biased region" description="Polar residues" evidence="1">
    <location>
        <begin position="1"/>
        <end position="10"/>
    </location>
</feature>
<dbReference type="Proteomes" id="UP001307849">
    <property type="component" value="Unassembled WGS sequence"/>
</dbReference>
<feature type="region of interest" description="Disordered" evidence="1">
    <location>
        <begin position="125"/>
        <end position="144"/>
    </location>
</feature>
<evidence type="ECO:0000313" key="2">
    <source>
        <dbReference type="EMBL" id="KAK6517187.1"/>
    </source>
</evidence>